<dbReference type="PANTHER" id="PTHR23145:SF6">
    <property type="entry name" value="HIGH MOBILITY GROUP NUCLEOSOME-BINDING DOMAIN-CONTAINING PROTEIN 5"/>
    <property type="match status" value="1"/>
</dbReference>
<dbReference type="InterPro" id="IPR040164">
    <property type="entry name" value="HMGN5"/>
</dbReference>
<name>A0A2Y9DQX8_TRIMA</name>
<dbReference type="PRINTS" id="PR00925">
    <property type="entry name" value="NONHISHMG17"/>
</dbReference>
<dbReference type="SMART" id="SM00527">
    <property type="entry name" value="HMG17"/>
    <property type="match status" value="1"/>
</dbReference>
<dbReference type="PROSITE" id="PS00355">
    <property type="entry name" value="HMG14_17"/>
    <property type="match status" value="1"/>
</dbReference>
<comment type="similarity">
    <text evidence="2">Belongs to the HMGN family.</text>
</comment>
<accession>A0A2Y9DQX8</accession>
<feature type="region of interest" description="Disordered" evidence="5">
    <location>
        <begin position="1"/>
        <end position="35"/>
    </location>
</feature>
<dbReference type="GO" id="GO:0031492">
    <property type="term" value="F:nucleosomal DNA binding"/>
    <property type="evidence" value="ECO:0007669"/>
    <property type="project" value="InterPro"/>
</dbReference>
<dbReference type="GO" id="GO:0000785">
    <property type="term" value="C:chromatin"/>
    <property type="evidence" value="ECO:0007669"/>
    <property type="project" value="InterPro"/>
</dbReference>
<dbReference type="OrthoDB" id="9540224at2759"/>
<dbReference type="CTD" id="79366"/>
<protein>
    <submittedName>
        <fullName evidence="7">High mobility group nucleosome-binding domain-containing protein 5</fullName>
    </submittedName>
</protein>
<evidence type="ECO:0000256" key="5">
    <source>
        <dbReference type="SAM" id="MobiDB-lite"/>
    </source>
</evidence>
<keyword evidence="6" id="KW-1185">Reference proteome</keyword>
<dbReference type="RefSeq" id="XP_004378963.1">
    <property type="nucleotide sequence ID" value="XM_004378906.1"/>
</dbReference>
<dbReference type="AlphaFoldDB" id="A0A2Y9DQX8"/>
<dbReference type="GO" id="GO:0005634">
    <property type="term" value="C:nucleus"/>
    <property type="evidence" value="ECO:0007669"/>
    <property type="project" value="UniProtKB-SubCell"/>
</dbReference>
<organism evidence="6 7">
    <name type="scientific">Trichechus manatus latirostris</name>
    <name type="common">Florida manatee</name>
    <dbReference type="NCBI Taxonomy" id="127582"/>
    <lineage>
        <taxon>Eukaryota</taxon>
        <taxon>Metazoa</taxon>
        <taxon>Chordata</taxon>
        <taxon>Craniata</taxon>
        <taxon>Vertebrata</taxon>
        <taxon>Euteleostomi</taxon>
        <taxon>Mammalia</taxon>
        <taxon>Eutheria</taxon>
        <taxon>Afrotheria</taxon>
        <taxon>Sirenia</taxon>
        <taxon>Trichechidae</taxon>
        <taxon>Trichechus</taxon>
    </lineage>
</organism>
<dbReference type="InParanoid" id="A0A2Y9DQX8"/>
<gene>
    <name evidence="7" type="primary">HMGN5</name>
</gene>
<dbReference type="InterPro" id="IPR000079">
    <property type="entry name" value="HMGN_fam"/>
</dbReference>
<evidence type="ECO:0000313" key="6">
    <source>
        <dbReference type="Proteomes" id="UP000248480"/>
    </source>
</evidence>
<evidence type="ECO:0000313" key="7">
    <source>
        <dbReference type="RefSeq" id="XP_004378963.1"/>
    </source>
</evidence>
<dbReference type="GO" id="GO:0006325">
    <property type="term" value="P:chromatin organization"/>
    <property type="evidence" value="ECO:0007669"/>
    <property type="project" value="InterPro"/>
</dbReference>
<evidence type="ECO:0000256" key="3">
    <source>
        <dbReference type="ARBA" id="ARBA00023125"/>
    </source>
</evidence>
<evidence type="ECO:0000256" key="1">
    <source>
        <dbReference type="ARBA" id="ARBA00004123"/>
    </source>
</evidence>
<keyword evidence="4" id="KW-0539">Nucleus</keyword>
<dbReference type="Proteomes" id="UP000248480">
    <property type="component" value="Unplaced"/>
</dbReference>
<dbReference type="KEGG" id="tmu:101352461"/>
<dbReference type="GeneID" id="101352461"/>
<evidence type="ECO:0000256" key="2">
    <source>
        <dbReference type="ARBA" id="ARBA00007696"/>
    </source>
</evidence>
<proteinExistence type="inferred from homology"/>
<dbReference type="Pfam" id="PF01101">
    <property type="entry name" value="HMG14_17"/>
    <property type="match status" value="1"/>
</dbReference>
<sequence>MPKRKAAGQGDTRQEPKRRSARLSAMPVSITPELKPKRIVTPRKMKMKHDMMEKNVNTSARAIAETKQEVVKEEYNSENAENGEAKIIEALAPEKEIEELKDGKIEDVEEEGEKKEALNIYKKYAVIAFNFVSEFTFV</sequence>
<keyword evidence="3" id="KW-0238">DNA-binding</keyword>
<reference evidence="7" key="1">
    <citation type="submission" date="2025-08" db="UniProtKB">
        <authorList>
            <consortium name="RefSeq"/>
        </authorList>
    </citation>
    <scope>IDENTIFICATION</scope>
</reference>
<comment type="subcellular location">
    <subcellularLocation>
        <location evidence="1">Nucleus</location>
    </subcellularLocation>
</comment>
<evidence type="ECO:0000256" key="4">
    <source>
        <dbReference type="ARBA" id="ARBA00023242"/>
    </source>
</evidence>
<dbReference type="PANTHER" id="PTHR23145">
    <property type="entry name" value="NUCLEOSOMAL BINDING PROTEIN 1"/>
    <property type="match status" value="1"/>
</dbReference>